<dbReference type="RefSeq" id="WP_329780002.1">
    <property type="nucleotide sequence ID" value="NZ_JAYJJU010000007.1"/>
</dbReference>
<evidence type="ECO:0000256" key="5">
    <source>
        <dbReference type="ARBA" id="ARBA00022827"/>
    </source>
</evidence>
<dbReference type="InterPro" id="IPR000172">
    <property type="entry name" value="GMC_OxRdtase_N"/>
</dbReference>
<reference evidence="18 19" key="1">
    <citation type="submission" date="2023-12" db="EMBL/GenBank/DDBJ databases">
        <title>Description of new species of Mycobacterium terrae complex isolated from sewage at the Sao Paulo Zoological Park Foundation in Brazil.</title>
        <authorList>
            <person name="Romagnoli C.L."/>
            <person name="Conceicao E.C."/>
            <person name="Machado E."/>
            <person name="Barreto L.B.P.F."/>
            <person name="Sharma A."/>
            <person name="Silva N.M."/>
            <person name="Marques L.E."/>
            <person name="Juliana M.A."/>
            <person name="Lourenco M.C.S."/>
            <person name="Digiampietri L.A."/>
            <person name="Suffys P.N."/>
            <person name="Viana-Niero C."/>
        </authorList>
    </citation>
    <scope>NUCLEOTIDE SEQUENCE [LARGE SCALE GENOMIC DNA]</scope>
    <source>
        <strain evidence="18 19">MYC340</strain>
    </source>
</reference>
<dbReference type="Pfam" id="PF00732">
    <property type="entry name" value="GMC_oxred_N"/>
    <property type="match status" value="1"/>
</dbReference>
<organism evidence="18 19">
    <name type="scientific">[Mycobacterium] nativiensis</name>
    <dbReference type="NCBI Taxonomy" id="2855503"/>
    <lineage>
        <taxon>Bacteria</taxon>
        <taxon>Bacillati</taxon>
        <taxon>Actinomycetota</taxon>
        <taxon>Actinomycetes</taxon>
        <taxon>Mycobacteriales</taxon>
        <taxon>Mycobacteriaceae</taxon>
        <taxon>Mycolicibacter</taxon>
    </lineage>
</organism>
<dbReference type="SUPFAM" id="SSF51905">
    <property type="entry name" value="FAD/NAD(P)-binding domain"/>
    <property type="match status" value="1"/>
</dbReference>
<dbReference type="EC" id="1.1.3.6" evidence="13"/>
<dbReference type="InterPro" id="IPR036188">
    <property type="entry name" value="FAD/NAD-bd_sf"/>
</dbReference>
<keyword evidence="3" id="KW-0153">Cholesterol metabolism</keyword>
<accession>A0ABU5XV39</accession>
<evidence type="ECO:0000313" key="19">
    <source>
        <dbReference type="Proteomes" id="UP001298593"/>
    </source>
</evidence>
<proteinExistence type="inferred from homology"/>
<evidence type="ECO:0000256" key="6">
    <source>
        <dbReference type="ARBA" id="ARBA00023002"/>
    </source>
</evidence>
<evidence type="ECO:0000256" key="11">
    <source>
        <dbReference type="ARBA" id="ARBA00038856"/>
    </source>
</evidence>
<keyword evidence="8" id="KW-1207">Sterol metabolism</keyword>
<evidence type="ECO:0000256" key="7">
    <source>
        <dbReference type="ARBA" id="ARBA00023098"/>
    </source>
</evidence>
<keyword evidence="5" id="KW-0274">FAD</keyword>
<keyword evidence="6" id="KW-0560">Oxidoreductase</keyword>
<evidence type="ECO:0000256" key="4">
    <source>
        <dbReference type="ARBA" id="ARBA00022630"/>
    </source>
</evidence>
<keyword evidence="19" id="KW-1185">Reference proteome</keyword>
<dbReference type="PANTHER" id="PTHR47470">
    <property type="entry name" value="CHOLESTEROL OXIDASE"/>
    <property type="match status" value="1"/>
</dbReference>
<dbReference type="InterPro" id="IPR052542">
    <property type="entry name" value="Cholesterol_Oxidase"/>
</dbReference>
<dbReference type="Proteomes" id="UP001298593">
    <property type="component" value="Unassembled WGS sequence"/>
</dbReference>
<evidence type="ECO:0000256" key="10">
    <source>
        <dbReference type="ARBA" id="ARBA00023235"/>
    </source>
</evidence>
<evidence type="ECO:0000256" key="14">
    <source>
        <dbReference type="ARBA" id="ARBA00049744"/>
    </source>
</evidence>
<keyword evidence="9" id="KW-0753">Steroid metabolism</keyword>
<dbReference type="Gene3D" id="3.50.50.60">
    <property type="entry name" value="FAD/NAD(P)-binding domain"/>
    <property type="match status" value="3"/>
</dbReference>
<comment type="similarity">
    <text evidence="2">Belongs to the GMC oxidoreductase family.</text>
</comment>
<evidence type="ECO:0000256" key="13">
    <source>
        <dbReference type="ARBA" id="ARBA00049723"/>
    </source>
</evidence>
<keyword evidence="10" id="KW-0413">Isomerase</keyword>
<evidence type="ECO:0000256" key="2">
    <source>
        <dbReference type="ARBA" id="ARBA00010790"/>
    </source>
</evidence>
<comment type="pathway">
    <text evidence="12">Steroid metabolism; cholesterol degradation.</text>
</comment>
<evidence type="ECO:0000259" key="17">
    <source>
        <dbReference type="Pfam" id="PF05199"/>
    </source>
</evidence>
<keyword evidence="4" id="KW-0285">Flavoprotein</keyword>
<evidence type="ECO:0000256" key="15">
    <source>
        <dbReference type="ARBA" id="ARBA00049778"/>
    </source>
</evidence>
<keyword evidence="7" id="KW-0443">Lipid metabolism</keyword>
<evidence type="ECO:0000256" key="8">
    <source>
        <dbReference type="ARBA" id="ARBA00023166"/>
    </source>
</evidence>
<evidence type="ECO:0000256" key="9">
    <source>
        <dbReference type="ARBA" id="ARBA00023221"/>
    </source>
</evidence>
<protein>
    <recommendedName>
        <fullName evidence="14">Cholesterol oxidase</fullName>
        <ecNumber evidence="13">1.1.3.6</ecNumber>
        <ecNumber evidence="11">5.3.3.1</ecNumber>
    </recommendedName>
    <alternativeName>
        <fullName evidence="15">Cholesterol isomerase</fullName>
    </alternativeName>
</protein>
<dbReference type="InterPro" id="IPR007867">
    <property type="entry name" value="GMC_OxRtase_C"/>
</dbReference>
<evidence type="ECO:0000256" key="1">
    <source>
        <dbReference type="ARBA" id="ARBA00001974"/>
    </source>
</evidence>
<name>A0ABU5XV39_9MYCO</name>
<dbReference type="EC" id="5.3.3.1" evidence="11"/>
<evidence type="ECO:0000256" key="3">
    <source>
        <dbReference type="ARBA" id="ARBA00022548"/>
    </source>
</evidence>
<sequence>MTAFDYDVLVIGSGFGGSVSALRLTEKGYRVGVLEAGRRFRDDEFARTSWDMRRWLWAPSLGCYGIQRLTLLRDTFVMSGAGVGGGSLVYANTLYRAPDSYFDDPQWAHITDWKAELAPHYDQAERMLGVATNPATTPSDRALRRVAENLGFADTYRPTRVGVYFGGPGTRPGQDAADPFFGGAGPSRRSCTHCGECMTGCRHNAKNTLVKNYLYLAERAGAVVHPLTTARDVRPLPGGGYRVDTVNTGRWLRRGRRQFTAEHVIFAAASLGTQNLLHRLQDRGSLPAISKRLGVLARTNSEALLAVRSADKNSDFTKGVAITSSIHPDAHTHIEPVRYGVGSNAMGLLTTVMVDAEEGTPRWLLTARELWRRRRDLIRTHNPRHWSEQTIGLLVMQSVDNSITTYIKRGILGRRMTTRQGGGEPNPTWIPQGHKVARALADEIHGTAQGTWTDVFNVPMTGHFIGGCAIGDAAETGVVDPYHRMYGHPGLHIIDGSTICANLGVNPSLTITAMAERAISLWPNHGEQDARPPLGAPYQRQAAVAPLHPVVPAEAPAALRLPITPVSTAAKQGSQ</sequence>
<dbReference type="EMBL" id="JAYJJU010000007">
    <property type="protein sequence ID" value="MEB3031847.1"/>
    <property type="molecule type" value="Genomic_DNA"/>
</dbReference>
<dbReference type="Pfam" id="PF05199">
    <property type="entry name" value="GMC_oxred_C"/>
    <property type="match status" value="1"/>
</dbReference>
<dbReference type="PANTHER" id="PTHR47470:SF1">
    <property type="entry name" value="FAD-DEPENDENT OXIDOREDUCTASE 2 FAD BINDING DOMAIN-CONTAINING PROTEIN"/>
    <property type="match status" value="1"/>
</dbReference>
<feature type="domain" description="Glucose-methanol-choline oxidoreductase N-terminal" evidence="16">
    <location>
        <begin position="9"/>
        <end position="154"/>
    </location>
</feature>
<evidence type="ECO:0000256" key="12">
    <source>
        <dbReference type="ARBA" id="ARBA00049645"/>
    </source>
</evidence>
<comment type="cofactor">
    <cofactor evidence="1">
        <name>FAD</name>
        <dbReference type="ChEBI" id="CHEBI:57692"/>
    </cofactor>
</comment>
<evidence type="ECO:0000259" key="16">
    <source>
        <dbReference type="Pfam" id="PF00732"/>
    </source>
</evidence>
<comment type="caution">
    <text evidence="18">The sequence shown here is derived from an EMBL/GenBank/DDBJ whole genome shotgun (WGS) entry which is preliminary data.</text>
</comment>
<feature type="domain" description="Glucose-methanol-choline oxidoreductase C-terminal" evidence="17">
    <location>
        <begin position="460"/>
        <end position="515"/>
    </location>
</feature>
<gene>
    <name evidence="18" type="ORF">KV113_09780</name>
</gene>
<evidence type="ECO:0000313" key="18">
    <source>
        <dbReference type="EMBL" id="MEB3031847.1"/>
    </source>
</evidence>